<feature type="short sequence motif" description="Cysteine switch" evidence="9">
    <location>
        <begin position="89"/>
        <end position="98"/>
    </location>
</feature>
<keyword evidence="10" id="KW-0732">Signal</keyword>
<evidence type="ECO:0000256" key="1">
    <source>
        <dbReference type="ARBA" id="ARBA00010370"/>
    </source>
</evidence>
<protein>
    <recommendedName>
        <fullName evidence="11">Peptidase metallopeptidase domain-containing protein</fullName>
    </recommendedName>
</protein>
<evidence type="ECO:0000256" key="9">
    <source>
        <dbReference type="PIRSR" id="PIRSR621190-5"/>
    </source>
</evidence>
<gene>
    <name evidence="12" type="ORF">ONE63_003524</name>
</gene>
<feature type="signal peptide" evidence="10">
    <location>
        <begin position="1"/>
        <end position="19"/>
    </location>
</feature>
<dbReference type="GO" id="GO:0030198">
    <property type="term" value="P:extracellular matrix organization"/>
    <property type="evidence" value="ECO:0007669"/>
    <property type="project" value="TreeGrafter"/>
</dbReference>
<feature type="chain" id="PRO_5043630820" description="Peptidase metallopeptidase domain-containing protein" evidence="10">
    <location>
        <begin position="20"/>
        <end position="257"/>
    </location>
</feature>
<evidence type="ECO:0000313" key="13">
    <source>
        <dbReference type="Proteomes" id="UP001075354"/>
    </source>
</evidence>
<dbReference type="Gene3D" id="3.40.390.10">
    <property type="entry name" value="Collagenase (Catalytic Domain)"/>
    <property type="match status" value="1"/>
</dbReference>
<dbReference type="Pfam" id="PF00413">
    <property type="entry name" value="Peptidase_M10"/>
    <property type="match status" value="1"/>
</dbReference>
<keyword evidence="2" id="KW-0645">Protease</keyword>
<keyword evidence="5 8" id="KW-0862">Zinc</keyword>
<dbReference type="PANTHER" id="PTHR10201">
    <property type="entry name" value="MATRIX METALLOPROTEINASE"/>
    <property type="match status" value="1"/>
</dbReference>
<dbReference type="SMART" id="SM00235">
    <property type="entry name" value="ZnMc"/>
    <property type="match status" value="1"/>
</dbReference>
<feature type="binding site" evidence="8">
    <location>
        <position position="220"/>
    </location>
    <ligand>
        <name>Zn(2+)</name>
        <dbReference type="ChEBI" id="CHEBI:29105"/>
        <label>2</label>
        <note>catalytic</note>
    </ligand>
</feature>
<dbReference type="InterPro" id="IPR036365">
    <property type="entry name" value="PGBD-like_sf"/>
</dbReference>
<dbReference type="Proteomes" id="UP001075354">
    <property type="component" value="Chromosome 14"/>
</dbReference>
<keyword evidence="13" id="KW-1185">Reference proteome</keyword>
<evidence type="ECO:0000256" key="8">
    <source>
        <dbReference type="PIRSR" id="PIRSR621190-2"/>
    </source>
</evidence>
<dbReference type="PANTHER" id="PTHR10201:SF294">
    <property type="entry name" value="MATRIX METALLOPROTEINASE 16"/>
    <property type="match status" value="1"/>
</dbReference>
<comment type="similarity">
    <text evidence="1">Belongs to the peptidase M10A family.</text>
</comment>
<feature type="binding site" evidence="8">
    <location>
        <position position="189"/>
    </location>
    <ligand>
        <name>Ca(2+)</name>
        <dbReference type="ChEBI" id="CHEBI:29108"/>
        <label>2</label>
    </ligand>
</feature>
<dbReference type="SUPFAM" id="SSF47090">
    <property type="entry name" value="PGBD-like"/>
    <property type="match status" value="1"/>
</dbReference>
<keyword evidence="8" id="KW-0106">Calcium</keyword>
<feature type="binding site" evidence="8">
    <location>
        <position position="193"/>
    </location>
    <ligand>
        <name>Zn(2+)</name>
        <dbReference type="ChEBI" id="CHEBI:29105"/>
        <label>1</label>
    </ligand>
</feature>
<dbReference type="SUPFAM" id="SSF55486">
    <property type="entry name" value="Metalloproteases ('zincins'), catalytic domain"/>
    <property type="match status" value="1"/>
</dbReference>
<keyword evidence="6" id="KW-0482">Metalloprotease</keyword>
<keyword evidence="3 8" id="KW-0479">Metal-binding</keyword>
<dbReference type="InterPro" id="IPR006026">
    <property type="entry name" value="Peptidase_Metallo"/>
</dbReference>
<evidence type="ECO:0000256" key="10">
    <source>
        <dbReference type="SAM" id="SignalP"/>
    </source>
</evidence>
<comment type="cofactor">
    <cofactor evidence="8">
        <name>Zn(2+)</name>
        <dbReference type="ChEBI" id="CHEBI:29105"/>
    </cofactor>
    <text evidence="8">Binds 2 Zn(2+) ions per subunit.</text>
</comment>
<feature type="active site" evidence="7">
    <location>
        <position position="211"/>
    </location>
</feature>
<dbReference type="EMBL" id="JAPTSV010000014">
    <property type="protein sequence ID" value="KAJ1520389.1"/>
    <property type="molecule type" value="Genomic_DNA"/>
</dbReference>
<feature type="binding site" evidence="8">
    <location>
        <position position="228"/>
    </location>
    <ligand>
        <name>Zn(2+)</name>
        <dbReference type="ChEBI" id="CHEBI:29105"/>
        <label>2</label>
        <note>catalytic</note>
    </ligand>
</feature>
<reference evidence="12" key="1">
    <citation type="submission" date="2022-12" db="EMBL/GenBank/DDBJ databases">
        <title>Chromosome-level genome assembly of the bean flower thrips Megalurothrips usitatus.</title>
        <authorList>
            <person name="Ma L."/>
            <person name="Liu Q."/>
            <person name="Li H."/>
            <person name="Cai W."/>
        </authorList>
    </citation>
    <scope>NUCLEOTIDE SEQUENCE</scope>
    <source>
        <strain evidence="12">Cailab_2022a</strain>
    </source>
</reference>
<dbReference type="PRINTS" id="PR00138">
    <property type="entry name" value="MATRIXIN"/>
</dbReference>
<evidence type="ECO:0000256" key="6">
    <source>
        <dbReference type="ARBA" id="ARBA00023049"/>
    </source>
</evidence>
<feature type="binding site" evidence="8">
    <location>
        <position position="210"/>
    </location>
    <ligand>
        <name>Zn(2+)</name>
        <dbReference type="ChEBI" id="CHEBI:29105"/>
        <label>2</label>
        <note>catalytic</note>
    </ligand>
</feature>
<sequence>MAFVLLAVLLVGRAALSGGVPVGAASAGLPVEVLEWLAEYGHLPAPTPGDLGAVPQVAVTGAIESAQLEMGLPPTGEVAAEFLALTRAPRCGVRSAPVRSRRYALAGTRWRRSPIRWRLDASHPSLPVAEVRQVMEAIWSDYRNATLLEFEEVSSAADIVVKFVRPDHPCLGGAMSAQTLAHAFFPSSGGDIHIKDSLQSSVDLHAVIGHEAGHALGLQHSRNPAALMYAYYHPIAPGDPYLHSDDVAGIRRLYGRR</sequence>
<proteinExistence type="inferred from homology"/>
<dbReference type="AlphaFoldDB" id="A0AAV7X3A0"/>
<feature type="binding site" evidence="8">
    <location>
        <position position="214"/>
    </location>
    <ligand>
        <name>Zn(2+)</name>
        <dbReference type="ChEBI" id="CHEBI:29105"/>
        <label>2</label>
        <note>catalytic</note>
    </ligand>
</feature>
<feature type="domain" description="Peptidase metallopeptidase" evidence="11">
    <location>
        <begin position="106"/>
        <end position="256"/>
    </location>
</feature>
<evidence type="ECO:0000256" key="4">
    <source>
        <dbReference type="ARBA" id="ARBA00022801"/>
    </source>
</evidence>
<feature type="binding site" evidence="8">
    <location>
        <position position="196"/>
    </location>
    <ligand>
        <name>Ca(2+)</name>
        <dbReference type="ChEBI" id="CHEBI:29108"/>
        <label>1</label>
    </ligand>
</feature>
<organism evidence="12 13">
    <name type="scientific">Megalurothrips usitatus</name>
    <name type="common">bean blossom thrips</name>
    <dbReference type="NCBI Taxonomy" id="439358"/>
    <lineage>
        <taxon>Eukaryota</taxon>
        <taxon>Metazoa</taxon>
        <taxon>Ecdysozoa</taxon>
        <taxon>Arthropoda</taxon>
        <taxon>Hexapoda</taxon>
        <taxon>Insecta</taxon>
        <taxon>Pterygota</taxon>
        <taxon>Neoptera</taxon>
        <taxon>Paraneoptera</taxon>
        <taxon>Thysanoptera</taxon>
        <taxon>Terebrantia</taxon>
        <taxon>Thripoidea</taxon>
        <taxon>Thripidae</taxon>
        <taxon>Megalurothrips</taxon>
    </lineage>
</organism>
<evidence type="ECO:0000256" key="7">
    <source>
        <dbReference type="PIRSR" id="PIRSR621190-1"/>
    </source>
</evidence>
<dbReference type="GO" id="GO:0008270">
    <property type="term" value="F:zinc ion binding"/>
    <property type="evidence" value="ECO:0007669"/>
    <property type="project" value="InterPro"/>
</dbReference>
<dbReference type="GO" id="GO:0031012">
    <property type="term" value="C:extracellular matrix"/>
    <property type="evidence" value="ECO:0007669"/>
    <property type="project" value="InterPro"/>
</dbReference>
<dbReference type="InterPro" id="IPR001818">
    <property type="entry name" value="Pept_M10_metallopeptidase"/>
</dbReference>
<comment type="cofactor">
    <cofactor evidence="8">
        <name>Ca(2+)</name>
        <dbReference type="ChEBI" id="CHEBI:29108"/>
    </cofactor>
    <text evidence="8">Can bind about 5 Ca(2+) ions per subunit.</text>
</comment>
<evidence type="ECO:0000313" key="12">
    <source>
        <dbReference type="EMBL" id="KAJ1520389.1"/>
    </source>
</evidence>
<evidence type="ECO:0000256" key="2">
    <source>
        <dbReference type="ARBA" id="ARBA00022670"/>
    </source>
</evidence>
<feature type="binding site" evidence="8">
    <location>
        <position position="158"/>
    </location>
    <ligand>
        <name>Ca(2+)</name>
        <dbReference type="ChEBI" id="CHEBI:29108"/>
        <label>2</label>
    </ligand>
</feature>
<evidence type="ECO:0000256" key="3">
    <source>
        <dbReference type="ARBA" id="ARBA00022723"/>
    </source>
</evidence>
<dbReference type="GO" id="GO:0005615">
    <property type="term" value="C:extracellular space"/>
    <property type="evidence" value="ECO:0007669"/>
    <property type="project" value="TreeGrafter"/>
</dbReference>
<dbReference type="InterPro" id="IPR024079">
    <property type="entry name" value="MetalloPept_cat_dom_sf"/>
</dbReference>
<feature type="binding site" evidence="8">
    <location>
        <position position="168"/>
    </location>
    <ligand>
        <name>Zn(2+)</name>
        <dbReference type="ChEBI" id="CHEBI:29105"/>
        <label>1</label>
    </ligand>
</feature>
<dbReference type="GO" id="GO:0004222">
    <property type="term" value="F:metalloendopeptidase activity"/>
    <property type="evidence" value="ECO:0007669"/>
    <property type="project" value="InterPro"/>
</dbReference>
<evidence type="ECO:0000259" key="11">
    <source>
        <dbReference type="SMART" id="SM00235"/>
    </source>
</evidence>
<feature type="binding site" description="in inhibited form" evidence="8">
    <location>
        <position position="91"/>
    </location>
    <ligand>
        <name>Zn(2+)</name>
        <dbReference type="ChEBI" id="CHEBI:29105"/>
        <label>2</label>
        <note>catalytic</note>
    </ligand>
</feature>
<name>A0AAV7X3A0_9NEOP</name>
<accession>A0AAV7X3A0</accession>
<comment type="caution">
    <text evidence="12">The sequence shown here is derived from an EMBL/GenBank/DDBJ whole genome shotgun (WGS) entry which is preliminary data.</text>
</comment>
<keyword evidence="4" id="KW-0378">Hydrolase</keyword>
<dbReference type="GO" id="GO:0006508">
    <property type="term" value="P:proteolysis"/>
    <property type="evidence" value="ECO:0007669"/>
    <property type="project" value="UniProtKB-KW"/>
</dbReference>
<feature type="binding site" evidence="8">
    <location>
        <position position="191"/>
    </location>
    <ligand>
        <name>Ca(2+)</name>
        <dbReference type="ChEBI" id="CHEBI:29108"/>
        <label>2</label>
    </ligand>
</feature>
<evidence type="ECO:0000256" key="5">
    <source>
        <dbReference type="ARBA" id="ARBA00022833"/>
    </source>
</evidence>
<dbReference type="InterPro" id="IPR021190">
    <property type="entry name" value="Pept_M10A"/>
</dbReference>
<dbReference type="GO" id="GO:0030574">
    <property type="term" value="P:collagen catabolic process"/>
    <property type="evidence" value="ECO:0007669"/>
    <property type="project" value="TreeGrafter"/>
</dbReference>
<feature type="binding site" evidence="8">
    <location>
        <position position="182"/>
    </location>
    <ligand>
        <name>Zn(2+)</name>
        <dbReference type="ChEBI" id="CHEBI:29105"/>
        <label>1</label>
    </ligand>
</feature>